<keyword evidence="1" id="KW-0805">Transcription regulation</keyword>
<evidence type="ECO:0000259" key="4">
    <source>
        <dbReference type="SMART" id="SM00895"/>
    </source>
</evidence>
<organism evidence="5 6">
    <name type="scientific">Marinisporobacter balticus</name>
    <dbReference type="NCBI Taxonomy" id="2018667"/>
    <lineage>
        <taxon>Bacteria</taxon>
        <taxon>Bacillati</taxon>
        <taxon>Bacillota</taxon>
        <taxon>Clostridia</taxon>
        <taxon>Peptostreptococcales</taxon>
        <taxon>Thermotaleaceae</taxon>
        <taxon>Marinisporobacter</taxon>
    </lineage>
</organism>
<dbReference type="SUPFAM" id="SSF46785">
    <property type="entry name" value="Winged helix' DNA-binding domain"/>
    <property type="match status" value="1"/>
</dbReference>
<sequence>MKRILDEKELITLECIADSQEPIGAWLLGERLEINGITISSATIGRILNRLEKLAFVEKESSKGRVITDKGLEAIDKARMIDHINFHKDELDKMVNTKVLEDYIMVIQARNAIERETVRLAARNITDEEIENIKEILKRQEENRIKNQSIAEEDINFHKAIARASRNTVLESIYTIISTFGQQTELFEYIRDRVKSPYRTAHKEIFEAIKKHDEEEAEQCMIHHFENLTKDVTKYWNKYYDNGCKDKNGGV</sequence>
<reference evidence="5 6" key="1">
    <citation type="submission" date="2019-03" db="EMBL/GenBank/DDBJ databases">
        <title>Genomic Encyclopedia of Type Strains, Phase IV (KMG-IV): sequencing the most valuable type-strain genomes for metagenomic binning, comparative biology and taxonomic classification.</title>
        <authorList>
            <person name="Goeker M."/>
        </authorList>
    </citation>
    <scope>NUCLEOTIDE SEQUENCE [LARGE SCALE GENOMIC DNA]</scope>
    <source>
        <strain evidence="5 6">DSM 102940</strain>
    </source>
</reference>
<dbReference type="InterPro" id="IPR036390">
    <property type="entry name" value="WH_DNA-bd_sf"/>
</dbReference>
<evidence type="ECO:0000256" key="2">
    <source>
        <dbReference type="ARBA" id="ARBA00023125"/>
    </source>
</evidence>
<feature type="domain" description="GntR C-terminal" evidence="4">
    <location>
        <begin position="105"/>
        <end position="227"/>
    </location>
</feature>
<dbReference type="Gene3D" id="1.20.120.530">
    <property type="entry name" value="GntR ligand-binding domain-like"/>
    <property type="match status" value="1"/>
</dbReference>
<dbReference type="Pfam" id="PF07729">
    <property type="entry name" value="FCD"/>
    <property type="match status" value="1"/>
</dbReference>
<dbReference type="PANTHER" id="PTHR43537:SF5">
    <property type="entry name" value="UXU OPERON TRANSCRIPTIONAL REGULATOR"/>
    <property type="match status" value="1"/>
</dbReference>
<dbReference type="InterPro" id="IPR011711">
    <property type="entry name" value="GntR_C"/>
</dbReference>
<dbReference type="RefSeq" id="WP_132246517.1">
    <property type="nucleotide sequence ID" value="NZ_SLWV01000021.1"/>
</dbReference>
<evidence type="ECO:0000313" key="6">
    <source>
        <dbReference type="Proteomes" id="UP000294919"/>
    </source>
</evidence>
<dbReference type="InterPro" id="IPR008920">
    <property type="entry name" value="TF_FadR/GntR_C"/>
</dbReference>
<dbReference type="SUPFAM" id="SSF48008">
    <property type="entry name" value="GntR ligand-binding domain-like"/>
    <property type="match status" value="1"/>
</dbReference>
<name>A0A4R2KGN4_9FIRM</name>
<dbReference type="Proteomes" id="UP000294919">
    <property type="component" value="Unassembled WGS sequence"/>
</dbReference>
<keyword evidence="2 5" id="KW-0238">DNA-binding</keyword>
<dbReference type="GO" id="GO:0003677">
    <property type="term" value="F:DNA binding"/>
    <property type="evidence" value="ECO:0007669"/>
    <property type="project" value="UniProtKB-KW"/>
</dbReference>
<gene>
    <name evidence="5" type="ORF">EV214_1217</name>
</gene>
<dbReference type="InterPro" id="IPR013668">
    <property type="entry name" value="RNase_R_HTH_12"/>
</dbReference>
<dbReference type="AlphaFoldDB" id="A0A4R2KGN4"/>
<dbReference type="SMART" id="SM00895">
    <property type="entry name" value="FCD"/>
    <property type="match status" value="1"/>
</dbReference>
<keyword evidence="3" id="KW-0804">Transcription</keyword>
<protein>
    <submittedName>
        <fullName evidence="5">DNA-binding FadR family transcriptional regulator</fullName>
    </submittedName>
</protein>
<keyword evidence="6" id="KW-1185">Reference proteome</keyword>
<dbReference type="PANTHER" id="PTHR43537">
    <property type="entry name" value="TRANSCRIPTIONAL REGULATOR, GNTR FAMILY"/>
    <property type="match status" value="1"/>
</dbReference>
<comment type="caution">
    <text evidence="5">The sequence shown here is derived from an EMBL/GenBank/DDBJ whole genome shotgun (WGS) entry which is preliminary data.</text>
</comment>
<dbReference type="EMBL" id="SLWV01000021">
    <property type="protein sequence ID" value="TCO71457.1"/>
    <property type="molecule type" value="Genomic_DNA"/>
</dbReference>
<dbReference type="Pfam" id="PF08461">
    <property type="entry name" value="WHD_RNase_R"/>
    <property type="match status" value="1"/>
</dbReference>
<proteinExistence type="predicted"/>
<evidence type="ECO:0000256" key="1">
    <source>
        <dbReference type="ARBA" id="ARBA00023015"/>
    </source>
</evidence>
<accession>A0A4R2KGN4</accession>
<evidence type="ECO:0000256" key="3">
    <source>
        <dbReference type="ARBA" id="ARBA00023163"/>
    </source>
</evidence>
<dbReference type="OrthoDB" id="9799482at2"/>
<evidence type="ECO:0000313" key="5">
    <source>
        <dbReference type="EMBL" id="TCO71457.1"/>
    </source>
</evidence>